<reference evidence="9 11" key="2">
    <citation type="journal article" date="2018" name="Plant J.">
        <title>The Physcomitrella patens chromosome-scale assembly reveals moss genome structure and evolution.</title>
        <authorList>
            <person name="Lang D."/>
            <person name="Ullrich K.K."/>
            <person name="Murat F."/>
            <person name="Fuchs J."/>
            <person name="Jenkins J."/>
            <person name="Haas F.B."/>
            <person name="Piednoel M."/>
            <person name="Gundlach H."/>
            <person name="Van Bel M."/>
            <person name="Meyberg R."/>
            <person name="Vives C."/>
            <person name="Morata J."/>
            <person name="Symeonidi A."/>
            <person name="Hiss M."/>
            <person name="Muchero W."/>
            <person name="Kamisugi Y."/>
            <person name="Saleh O."/>
            <person name="Blanc G."/>
            <person name="Decker E.L."/>
            <person name="van Gessel N."/>
            <person name="Grimwood J."/>
            <person name="Hayes R.D."/>
            <person name="Graham S.W."/>
            <person name="Gunter L.E."/>
            <person name="McDaniel S.F."/>
            <person name="Hoernstein S.N.W."/>
            <person name="Larsson A."/>
            <person name="Li F.W."/>
            <person name="Perroud P.F."/>
            <person name="Phillips J."/>
            <person name="Ranjan P."/>
            <person name="Rokshar D.S."/>
            <person name="Rothfels C.J."/>
            <person name="Schneider L."/>
            <person name="Shu S."/>
            <person name="Stevenson D.W."/>
            <person name="Thummler F."/>
            <person name="Tillich M."/>
            <person name="Villarreal Aguilar J.C."/>
            <person name="Widiez T."/>
            <person name="Wong G.K."/>
            <person name="Wymore A."/>
            <person name="Zhang Y."/>
            <person name="Zimmer A.D."/>
            <person name="Quatrano R.S."/>
            <person name="Mayer K.F.X."/>
            <person name="Goodstein D."/>
            <person name="Casacuberta J.M."/>
            <person name="Vandepoele K."/>
            <person name="Reski R."/>
            <person name="Cuming A.C."/>
            <person name="Tuskan G.A."/>
            <person name="Maumus F."/>
            <person name="Salse J."/>
            <person name="Schmutz J."/>
            <person name="Rensing S.A."/>
        </authorList>
    </citation>
    <scope>NUCLEOTIDE SEQUENCE [LARGE SCALE GENOMIC DNA]</scope>
    <source>
        <strain evidence="10 11">cv. Gransden 2004</strain>
    </source>
</reference>
<dbReference type="InterPro" id="IPR013057">
    <property type="entry name" value="AA_transpt_TM"/>
</dbReference>
<dbReference type="eggNOG" id="KOG1303">
    <property type="taxonomic scope" value="Eukaryota"/>
</dbReference>
<keyword evidence="5 7" id="KW-1133">Transmembrane helix</keyword>
<organism evidence="9">
    <name type="scientific">Physcomitrium patens</name>
    <name type="common">Spreading-leaved earth moss</name>
    <name type="synonym">Physcomitrella patens</name>
    <dbReference type="NCBI Taxonomy" id="3218"/>
    <lineage>
        <taxon>Eukaryota</taxon>
        <taxon>Viridiplantae</taxon>
        <taxon>Streptophyta</taxon>
        <taxon>Embryophyta</taxon>
        <taxon>Bryophyta</taxon>
        <taxon>Bryophytina</taxon>
        <taxon>Bryopsida</taxon>
        <taxon>Funariidae</taxon>
        <taxon>Funariales</taxon>
        <taxon>Funariaceae</taxon>
        <taxon>Physcomitrium</taxon>
    </lineage>
</organism>
<dbReference type="STRING" id="3218.A9SP65"/>
<dbReference type="PaxDb" id="3218-PP1S100_134V6.1"/>
<feature type="transmembrane region" description="Helical" evidence="7">
    <location>
        <begin position="427"/>
        <end position="451"/>
    </location>
</feature>
<comment type="subcellular location">
    <subcellularLocation>
        <location evidence="1">Membrane</location>
    </subcellularLocation>
</comment>
<proteinExistence type="predicted"/>
<evidence type="ECO:0000313" key="9">
    <source>
        <dbReference type="EMBL" id="PNR31148.1"/>
    </source>
</evidence>
<dbReference type="Pfam" id="PF01490">
    <property type="entry name" value="Aa_trans"/>
    <property type="match status" value="1"/>
</dbReference>
<dbReference type="Gramene" id="Pp3c22_23050V3.2">
    <property type="protein sequence ID" value="Pp3c22_23050V3.2"/>
    <property type="gene ID" value="Pp3c22_23050"/>
</dbReference>
<evidence type="ECO:0000256" key="5">
    <source>
        <dbReference type="ARBA" id="ARBA00022989"/>
    </source>
</evidence>
<keyword evidence="4" id="KW-0029">Amino-acid transport</keyword>
<feature type="transmembrane region" description="Helical" evidence="7">
    <location>
        <begin position="175"/>
        <end position="193"/>
    </location>
</feature>
<feature type="transmembrane region" description="Helical" evidence="7">
    <location>
        <begin position="272"/>
        <end position="294"/>
    </location>
</feature>
<protein>
    <recommendedName>
        <fullName evidence="8">Amino acid transporter transmembrane domain-containing protein</fullName>
    </recommendedName>
</protein>
<evidence type="ECO:0000256" key="3">
    <source>
        <dbReference type="ARBA" id="ARBA00022692"/>
    </source>
</evidence>
<evidence type="ECO:0000256" key="1">
    <source>
        <dbReference type="ARBA" id="ARBA00004370"/>
    </source>
</evidence>
<dbReference type="OrthoDB" id="40134at2759"/>
<evidence type="ECO:0000256" key="4">
    <source>
        <dbReference type="ARBA" id="ARBA00022970"/>
    </source>
</evidence>
<dbReference type="GO" id="GO:0016020">
    <property type="term" value="C:membrane"/>
    <property type="evidence" value="ECO:0000318"/>
    <property type="project" value="GO_Central"/>
</dbReference>
<feature type="transmembrane region" description="Helical" evidence="7">
    <location>
        <begin position="144"/>
        <end position="169"/>
    </location>
</feature>
<keyword evidence="3 7" id="KW-0812">Transmembrane</keyword>
<feature type="transmembrane region" description="Helical" evidence="7">
    <location>
        <begin position="240"/>
        <end position="260"/>
    </location>
</feature>
<evidence type="ECO:0000256" key="6">
    <source>
        <dbReference type="ARBA" id="ARBA00023136"/>
    </source>
</evidence>
<feature type="transmembrane region" description="Helical" evidence="7">
    <location>
        <begin position="200"/>
        <end position="220"/>
    </location>
</feature>
<dbReference type="GeneID" id="112274869"/>
<dbReference type="HOGENOM" id="CLU_027994_2_0_1"/>
<accession>A9SP65</accession>
<reference evidence="9 11" key="1">
    <citation type="journal article" date="2008" name="Science">
        <title>The Physcomitrella genome reveals evolutionary insights into the conquest of land by plants.</title>
        <authorList>
            <person name="Rensing S."/>
            <person name="Lang D."/>
            <person name="Zimmer A."/>
            <person name="Terry A."/>
            <person name="Salamov A."/>
            <person name="Shapiro H."/>
            <person name="Nishiyama T."/>
            <person name="Perroud P.-F."/>
            <person name="Lindquist E."/>
            <person name="Kamisugi Y."/>
            <person name="Tanahashi T."/>
            <person name="Sakakibara K."/>
            <person name="Fujita T."/>
            <person name="Oishi K."/>
            <person name="Shin-I T."/>
            <person name="Kuroki Y."/>
            <person name="Toyoda A."/>
            <person name="Suzuki Y."/>
            <person name="Hashimoto A."/>
            <person name="Yamaguchi K."/>
            <person name="Sugano A."/>
            <person name="Kohara Y."/>
            <person name="Fujiyama A."/>
            <person name="Anterola A."/>
            <person name="Aoki S."/>
            <person name="Ashton N."/>
            <person name="Barbazuk W.B."/>
            <person name="Barker E."/>
            <person name="Bennetzen J."/>
            <person name="Bezanilla M."/>
            <person name="Blankenship R."/>
            <person name="Cho S.H."/>
            <person name="Dutcher S."/>
            <person name="Estelle M."/>
            <person name="Fawcett J.A."/>
            <person name="Gundlach H."/>
            <person name="Hanada K."/>
            <person name="Heyl A."/>
            <person name="Hicks K.A."/>
            <person name="Hugh J."/>
            <person name="Lohr M."/>
            <person name="Mayer K."/>
            <person name="Melkozernov A."/>
            <person name="Murata T."/>
            <person name="Nelson D."/>
            <person name="Pils B."/>
            <person name="Prigge M."/>
            <person name="Reiss B."/>
            <person name="Renner T."/>
            <person name="Rombauts S."/>
            <person name="Rushton P."/>
            <person name="Sanderfoot A."/>
            <person name="Schween G."/>
            <person name="Shiu S.-H."/>
            <person name="Stueber K."/>
            <person name="Theodoulou F.L."/>
            <person name="Tu H."/>
            <person name="Van de Peer Y."/>
            <person name="Verrier P.J."/>
            <person name="Waters E."/>
            <person name="Wood A."/>
            <person name="Yang L."/>
            <person name="Cove D."/>
            <person name="Cuming A."/>
            <person name="Hasebe M."/>
            <person name="Lucas S."/>
            <person name="Mishler D.B."/>
            <person name="Reski R."/>
            <person name="Grigoriev I."/>
            <person name="Quatrano R.S."/>
            <person name="Boore J.L."/>
        </authorList>
    </citation>
    <scope>NUCLEOTIDE SEQUENCE [LARGE SCALE GENOMIC DNA]</scope>
    <source>
        <strain evidence="10 11">cv. Gransden 2004</strain>
    </source>
</reference>
<evidence type="ECO:0000259" key="8">
    <source>
        <dbReference type="Pfam" id="PF01490"/>
    </source>
</evidence>
<evidence type="ECO:0000256" key="7">
    <source>
        <dbReference type="SAM" id="Phobius"/>
    </source>
</evidence>
<dbReference type="OMA" id="FRIWSFI"/>
<dbReference type="PANTHER" id="PTHR48017">
    <property type="entry name" value="OS05G0424000 PROTEIN-RELATED"/>
    <property type="match status" value="1"/>
</dbReference>
<dbReference type="GO" id="GO:0015171">
    <property type="term" value="F:amino acid transmembrane transporter activity"/>
    <property type="evidence" value="ECO:0000318"/>
    <property type="project" value="GO_Central"/>
</dbReference>
<dbReference type="Proteomes" id="UP000006727">
    <property type="component" value="Chromosome 22"/>
</dbReference>
<feature type="transmembrane region" description="Helical" evidence="7">
    <location>
        <begin position="85"/>
        <end position="107"/>
    </location>
</feature>
<dbReference type="AlphaFoldDB" id="A9SP65"/>
<evidence type="ECO:0000313" key="10">
    <source>
        <dbReference type="EnsemblPlants" id="Pp3c22_23050V3.1"/>
    </source>
</evidence>
<keyword evidence="6 7" id="KW-0472">Membrane</keyword>
<dbReference type="EnsemblPlants" id="Pp3c22_23050V3.2">
    <property type="protein sequence ID" value="Pp3c22_23050V3.2"/>
    <property type="gene ID" value="Pp3c22_23050"/>
</dbReference>
<gene>
    <name evidence="10" type="primary">LOC112274869</name>
    <name evidence="9" type="ORF">PHYPA_027465</name>
</gene>
<name>A9SP65_PHYPA</name>
<sequence>MDSHSGNGRSNGVVDKGEELENGISVADGVHDHTGGHGRGSFIKKVVWHGGSVYDAWLNAVSAQVGQVILSMPTSYAQMGFKLGLFFHFFYVIIGVYTCYLLARLYVEYRARKEKEGVDFKRHVIQYHELLGALVGPWAMRISLFFNVVTVGAVSVVQIIACASNAYYLNPNLSKRSWALIFGGLSLSVDLLPTIHNFRVFSFLGALTTTYTSWYMLTAAISRGQSPGVKHSAPINVESFFTGTTNILFGAGGHAVTIEIMHAMWKPVRYKYVYLACTIYVLFITVPHSYALYWSFGDELLLKNNALGILPNSYARDTALVFMIIHQIVAFALYIMPLNFIWEKFWGVHQSHYVKRVLVRLPLGCVLWLLALMFPFFGPLNSLIGSLFMTFSVFIIPSIVYTITFWTPTARENAAEQPGKVRKAIGWWGMVTLNFTVIVLIAVLGVGFGSYASFSNIIRQVENFGIFQACYQCKL</sequence>
<reference evidence="10" key="3">
    <citation type="submission" date="2020-12" db="UniProtKB">
        <authorList>
            <consortium name="EnsemblPlants"/>
        </authorList>
    </citation>
    <scope>IDENTIFICATION</scope>
</reference>
<evidence type="ECO:0000313" key="11">
    <source>
        <dbReference type="Proteomes" id="UP000006727"/>
    </source>
</evidence>
<feature type="transmembrane region" description="Helical" evidence="7">
    <location>
        <begin position="357"/>
        <end position="377"/>
    </location>
</feature>
<dbReference type="GO" id="GO:0003333">
    <property type="term" value="P:amino acid transmembrane transport"/>
    <property type="evidence" value="ECO:0000318"/>
    <property type="project" value="GO_Central"/>
</dbReference>
<keyword evidence="2" id="KW-0813">Transport</keyword>
<evidence type="ECO:0000256" key="2">
    <source>
        <dbReference type="ARBA" id="ARBA00022448"/>
    </source>
</evidence>
<feature type="domain" description="Amino acid transporter transmembrane" evidence="8">
    <location>
        <begin position="49"/>
        <end position="418"/>
    </location>
</feature>
<dbReference type="KEGG" id="ppp:112274869"/>
<keyword evidence="11" id="KW-1185">Reference proteome</keyword>
<dbReference type="EMBL" id="ABEU02000022">
    <property type="protein sequence ID" value="PNR31148.1"/>
    <property type="molecule type" value="Genomic_DNA"/>
</dbReference>
<feature type="transmembrane region" description="Helical" evidence="7">
    <location>
        <begin position="314"/>
        <end position="336"/>
    </location>
</feature>
<dbReference type="EnsemblPlants" id="Pp3c22_23050V3.1">
    <property type="protein sequence ID" value="Pp3c22_23050V3.1"/>
    <property type="gene ID" value="Pp3c22_23050"/>
</dbReference>
<dbReference type="Gramene" id="Pp3c22_23050V3.1">
    <property type="protein sequence ID" value="Pp3c22_23050V3.1"/>
    <property type="gene ID" value="Pp3c22_23050"/>
</dbReference>
<feature type="transmembrane region" description="Helical" evidence="7">
    <location>
        <begin position="383"/>
        <end position="406"/>
    </location>
</feature>
<dbReference type="RefSeq" id="XP_024360463.1">
    <property type="nucleotide sequence ID" value="XM_024504695.2"/>
</dbReference>